<keyword evidence="6" id="KW-0326">Glycosidase</keyword>
<dbReference type="Pfam" id="PF24517">
    <property type="entry name" value="CBM96"/>
    <property type="match status" value="1"/>
</dbReference>
<dbReference type="PANTHER" id="PTHR35580:SF1">
    <property type="entry name" value="PHYTASE-LIKE DOMAIN-CONTAINING PROTEIN"/>
    <property type="match status" value="1"/>
</dbReference>
<reference evidence="6 7" key="1">
    <citation type="submission" date="2019-02" db="EMBL/GenBank/DDBJ databases">
        <title>Deep-cultivation of Planctomycetes and their phenomic and genomic characterization uncovers novel biology.</title>
        <authorList>
            <person name="Wiegand S."/>
            <person name="Jogler M."/>
            <person name="Boedeker C."/>
            <person name="Pinto D."/>
            <person name="Vollmers J."/>
            <person name="Rivas-Marin E."/>
            <person name="Kohn T."/>
            <person name="Peeters S.H."/>
            <person name="Heuer A."/>
            <person name="Rast P."/>
            <person name="Oberbeckmann S."/>
            <person name="Bunk B."/>
            <person name="Jeske O."/>
            <person name="Meyerdierks A."/>
            <person name="Storesund J.E."/>
            <person name="Kallscheuer N."/>
            <person name="Luecker S."/>
            <person name="Lage O.M."/>
            <person name="Pohl T."/>
            <person name="Merkel B.J."/>
            <person name="Hornburger P."/>
            <person name="Mueller R.-W."/>
            <person name="Bruemmer F."/>
            <person name="Labrenz M."/>
            <person name="Spormann A.M."/>
            <person name="Op den Camp H."/>
            <person name="Overmann J."/>
            <person name="Amann R."/>
            <person name="Jetten M.S.M."/>
            <person name="Mascher T."/>
            <person name="Medema M.H."/>
            <person name="Devos D.P."/>
            <person name="Kaster A.-K."/>
            <person name="Ovreas L."/>
            <person name="Rohde M."/>
            <person name="Galperin M.Y."/>
            <person name="Jogler C."/>
        </authorList>
    </citation>
    <scope>NUCLEOTIDE SEQUENCE [LARGE SCALE GENOMIC DNA]</scope>
    <source>
        <strain evidence="6 7">I41</strain>
    </source>
</reference>
<sequence length="932" mass="95723">MRTRSNRNGSRCSNPCPRGTFETLEARLTLAADLGFAGEFSLIGAPADNIFSSSGPYQTGGGGMVTDATGHRYVTVNGAYRTSSFGVNYSSLNVDLDPGPGVSAATMTAGLVKLDPTGGVVWTAPLAATGPGSPVVRVLSAVDADQNVYLVGDFRGTVDIDPGPDVLNITSRLGGSDYSFYMAKLNSAGQLQWARTLDAPELTPMRIDVDGAGNLIMANNFTAVPTDPPMDVDAGPGIVPIQAKGINDIAVLKYDTNGNFVWVRQFGSTGTTLQGNPSITTDGLGDVYIASGFRAGTLDLDPTAGVSLATNSDDATDGFVVRLNSNGDFVWGYATEGFGGAQFRDIEVASDGSIVVAGYLKGDVDFQPSSGTLQLTSISNGSNGLAIKLNSDSSVAWARRFGSQSAGHGETLAVDADVDSEGNVYLGGSFGRLATAGQTFDFDPGPDVYELIMPSTQETGYVLSLTESGDYRWAAALGGNTGLARVQGVSVTPDGAVQISGAFGGTGDFNPDPAIESWLSSSGSNQTVFTAKLTQSEADPNAPVVDAGPGQSVPVNGVANLHGTVTDDGLPNTVTTVWSLLSGPGAVTFGNASALDTTASFSAIGDYLLKLEATDGQFTTTDYVHIIVNPLTASLTATADAYIDNGNATTNYGASASLLVDGKPDDAALLKWNLTSIPAGSTLQSATFTINVTNASVNTYEIYELKRTWTESQTTWKKSNSSTNWQSAGAQGSLDRGSTVLGTVTASATGVRTVTLNAAGLSVVQGWINNPATNNGFIIQDYANTNTDDLAFSSKEATSAANRPQLSVVYTPPVIASLSRSGIAATAPAVASSTLRSSTETAFGALAGRVDRPIGSLSPRASAAMTGPPSTGGNVVAMRMQSGAMATIAAESAAVDSVLADFGDDGSPGWDALLDDELLLALASSPSLRVAF</sequence>
<evidence type="ECO:0000256" key="1">
    <source>
        <dbReference type="ARBA" id="ARBA00004613"/>
    </source>
</evidence>
<dbReference type="AlphaFoldDB" id="A0A517TYC8"/>
<feature type="compositionally biased region" description="Polar residues" evidence="4">
    <location>
        <begin position="713"/>
        <end position="730"/>
    </location>
</feature>
<evidence type="ECO:0000313" key="6">
    <source>
        <dbReference type="EMBL" id="QDT73371.1"/>
    </source>
</evidence>
<organism evidence="6 7">
    <name type="scientific">Lacipirellula limnantheis</name>
    <dbReference type="NCBI Taxonomy" id="2528024"/>
    <lineage>
        <taxon>Bacteria</taxon>
        <taxon>Pseudomonadati</taxon>
        <taxon>Planctomycetota</taxon>
        <taxon>Planctomycetia</taxon>
        <taxon>Pirellulales</taxon>
        <taxon>Lacipirellulaceae</taxon>
        <taxon>Lacipirellula</taxon>
    </lineage>
</organism>
<protein>
    <submittedName>
        <fullName evidence="6">Beta-L-arabinobiosidase</fullName>
        <ecNumber evidence="6">3.2.1.187</ecNumber>
    </submittedName>
</protein>
<comment type="subcellular location">
    <subcellularLocation>
        <location evidence="1">Secreted</location>
    </subcellularLocation>
</comment>
<dbReference type="GO" id="GO:0005576">
    <property type="term" value="C:extracellular region"/>
    <property type="evidence" value="ECO:0007669"/>
    <property type="project" value="UniProtKB-SubCell"/>
</dbReference>
<evidence type="ECO:0000256" key="2">
    <source>
        <dbReference type="ARBA" id="ARBA00022525"/>
    </source>
</evidence>
<feature type="domain" description="Carbohydrate-binding module family 96" evidence="5">
    <location>
        <begin position="632"/>
        <end position="807"/>
    </location>
</feature>
<dbReference type="Pfam" id="PF22352">
    <property type="entry name" value="K319L-like_PKD"/>
    <property type="match status" value="1"/>
</dbReference>
<dbReference type="InterPro" id="IPR055372">
    <property type="entry name" value="CBM96"/>
</dbReference>
<evidence type="ECO:0000313" key="7">
    <source>
        <dbReference type="Proteomes" id="UP000317909"/>
    </source>
</evidence>
<dbReference type="Gene3D" id="2.60.40.10">
    <property type="entry name" value="Immunoglobulins"/>
    <property type="match status" value="1"/>
</dbReference>
<evidence type="ECO:0000256" key="4">
    <source>
        <dbReference type="SAM" id="MobiDB-lite"/>
    </source>
</evidence>
<dbReference type="InterPro" id="IPR052918">
    <property type="entry name" value="Motility_Chemotaxis_Reg"/>
</dbReference>
<proteinExistence type="predicted"/>
<name>A0A517TYC8_9BACT</name>
<dbReference type="NCBIfam" id="NF033679">
    <property type="entry name" value="DNRLRE_dom"/>
    <property type="match status" value="1"/>
</dbReference>
<dbReference type="InterPro" id="IPR013783">
    <property type="entry name" value="Ig-like_fold"/>
</dbReference>
<dbReference type="SUPFAM" id="SSF101898">
    <property type="entry name" value="NHL repeat"/>
    <property type="match status" value="1"/>
</dbReference>
<dbReference type="KEGG" id="llh:I41_25600"/>
<dbReference type="EMBL" id="CP036339">
    <property type="protein sequence ID" value="QDT73371.1"/>
    <property type="molecule type" value="Genomic_DNA"/>
</dbReference>
<keyword evidence="3" id="KW-0732">Signal</keyword>
<keyword evidence="6" id="KW-0378">Hydrolase</keyword>
<keyword evidence="2" id="KW-0964">Secreted</keyword>
<dbReference type="GO" id="GO:0016798">
    <property type="term" value="F:hydrolase activity, acting on glycosyl bonds"/>
    <property type="evidence" value="ECO:0007669"/>
    <property type="project" value="UniProtKB-KW"/>
</dbReference>
<dbReference type="EC" id="3.2.1.187" evidence="6"/>
<evidence type="ECO:0000256" key="3">
    <source>
        <dbReference type="ARBA" id="ARBA00022729"/>
    </source>
</evidence>
<feature type="region of interest" description="Disordered" evidence="4">
    <location>
        <begin position="713"/>
        <end position="732"/>
    </location>
</feature>
<keyword evidence="7" id="KW-1185">Reference proteome</keyword>
<gene>
    <name evidence="6" type="primary">hypBA2_2</name>
    <name evidence="6" type="ORF">I41_25600</name>
</gene>
<accession>A0A517TYC8</accession>
<dbReference type="PANTHER" id="PTHR35580">
    <property type="entry name" value="CELL SURFACE GLYCOPROTEIN (S-LAYER PROTEIN)-LIKE PROTEIN"/>
    <property type="match status" value="1"/>
</dbReference>
<evidence type="ECO:0000259" key="5">
    <source>
        <dbReference type="Pfam" id="PF24517"/>
    </source>
</evidence>
<dbReference type="Proteomes" id="UP000317909">
    <property type="component" value="Chromosome"/>
</dbReference>